<comment type="caution">
    <text evidence="3">The sequence shown here is derived from an EMBL/GenBank/DDBJ whole genome shotgun (WGS) entry which is preliminary data.</text>
</comment>
<evidence type="ECO:0000313" key="4">
    <source>
        <dbReference type="Proteomes" id="UP000019184"/>
    </source>
</evidence>
<dbReference type="AlphaFoldDB" id="A0A7U7J3R0"/>
<proteinExistence type="inferred from homology"/>
<dbReference type="Gene3D" id="1.10.10.10">
    <property type="entry name" value="Winged helix-like DNA-binding domain superfamily/Winged helix DNA-binding domain"/>
    <property type="match status" value="1"/>
</dbReference>
<dbReference type="RefSeq" id="WP_034433172.1">
    <property type="nucleotide sequence ID" value="NZ_CBTK010000160.1"/>
</dbReference>
<comment type="similarity">
    <text evidence="1">Belongs to the initiator RepB protein family.</text>
</comment>
<reference evidence="3 4" key="1">
    <citation type="journal article" date="2014" name="ISME J.">
        <title>Candidatus Competibacter-lineage genomes retrieved from metagenomes reveal functional metabolic diversity.</title>
        <authorList>
            <person name="McIlroy S.J."/>
            <person name="Albertsen M."/>
            <person name="Andresen E.K."/>
            <person name="Saunders A.M."/>
            <person name="Kristiansen R."/>
            <person name="Stokholm-Bjerregaard M."/>
            <person name="Nielsen K.L."/>
            <person name="Nielsen P.H."/>
        </authorList>
    </citation>
    <scope>NUCLEOTIDE SEQUENCE [LARGE SCALE GENOMIC DNA]</scope>
    <source>
        <strain evidence="3 4">Run_B_J11</strain>
    </source>
</reference>
<evidence type="ECO:0000256" key="1">
    <source>
        <dbReference type="ARBA" id="ARBA00038283"/>
    </source>
</evidence>
<feature type="domain" description="Initiator Rep protein WH1" evidence="2">
    <location>
        <begin position="43"/>
        <end position="183"/>
    </location>
</feature>
<protein>
    <recommendedName>
        <fullName evidence="2">Initiator Rep protein WH1 domain-containing protein</fullName>
    </recommendedName>
</protein>
<keyword evidence="4" id="KW-1185">Reference proteome</keyword>
<sequence>MPKTARTALKKAALPLEVHASGDPWQPSGDEVATVPLPNDVIITKVEGDYTERDRKLWAFLVAAVWDDLLTTRIHEIRVSKINAIFEQLGGEKTASWIWESAKHLSKTHVEYELNEDGKRLVGISNLLNAQTHKNIRATGLLRFDISPLLCEVIRNPCRFSRLRIHFMIGLSGKYAVTLYMLLESIANKKTPVLDVELSQLRQWLKVPEGKLNRWVDIKRFILEPALKQINDNPDAAGFSVVMDTFKESRAVDRVRFILTKTAGRLADEKVLKPQTIEQPKAADNSGALRLPTSAYEQAKKVAPGLDIYYLETEWRSWLTNKPWPNNPAGSFIGFCRSKYQGKGRL</sequence>
<dbReference type="GO" id="GO:0003887">
    <property type="term" value="F:DNA-directed DNA polymerase activity"/>
    <property type="evidence" value="ECO:0007669"/>
    <property type="project" value="InterPro"/>
</dbReference>
<dbReference type="InterPro" id="IPR000525">
    <property type="entry name" value="Initiator_Rep_WH1"/>
</dbReference>
<dbReference type="Pfam" id="PF21205">
    <property type="entry name" value="Rep3_C"/>
    <property type="match status" value="1"/>
</dbReference>
<dbReference type="Proteomes" id="UP000019184">
    <property type="component" value="Unassembled WGS sequence"/>
</dbReference>
<dbReference type="EMBL" id="CBTK010000160">
    <property type="protein sequence ID" value="CDH45453.1"/>
    <property type="molecule type" value="Genomic_DNA"/>
</dbReference>
<dbReference type="InterPro" id="IPR036388">
    <property type="entry name" value="WH-like_DNA-bd_sf"/>
</dbReference>
<organism evidence="3 4">
    <name type="scientific">Candidatus Contendobacter odensis Run_B_J11</name>
    <dbReference type="NCBI Taxonomy" id="1400861"/>
    <lineage>
        <taxon>Bacteria</taxon>
        <taxon>Pseudomonadati</taxon>
        <taxon>Pseudomonadota</taxon>
        <taxon>Gammaproteobacteria</taxon>
        <taxon>Candidatus Competibacteraceae</taxon>
        <taxon>Candidatus Contendibacter</taxon>
    </lineage>
</organism>
<name>A0A7U7J3R0_9GAMM</name>
<gene>
    <name evidence="3" type="ORF">BN874_2420014</name>
</gene>
<dbReference type="GO" id="GO:0006270">
    <property type="term" value="P:DNA replication initiation"/>
    <property type="evidence" value="ECO:0007669"/>
    <property type="project" value="InterPro"/>
</dbReference>
<accession>A0A7U7J3R0</accession>
<dbReference type="Pfam" id="PF01051">
    <property type="entry name" value="Rep3_N"/>
    <property type="match status" value="1"/>
</dbReference>
<evidence type="ECO:0000259" key="2">
    <source>
        <dbReference type="Pfam" id="PF01051"/>
    </source>
</evidence>
<dbReference type="InterPro" id="IPR036390">
    <property type="entry name" value="WH_DNA-bd_sf"/>
</dbReference>
<evidence type="ECO:0000313" key="3">
    <source>
        <dbReference type="EMBL" id="CDH45453.1"/>
    </source>
</evidence>
<dbReference type="OrthoDB" id="7057930at2"/>
<dbReference type="SUPFAM" id="SSF46785">
    <property type="entry name" value="Winged helix' DNA-binding domain"/>
    <property type="match status" value="1"/>
</dbReference>